<feature type="region of interest" description="Disordered" evidence="1">
    <location>
        <begin position="204"/>
        <end position="236"/>
    </location>
</feature>
<sequence>MLHLLIDTLRNSVLITGIVIIMMMMIESFNLESHSRFFNRVKGSSFRQVLLAALLGSIPGCIGGFATVSLYSRRLLSFGALTAMMIASAGDEAFVMLAMMPDKALWIFALLFVIAVFSGIAIDWIMKSRNIVGCHPERSEVCHHEQSAHCHPDQSAHCHPDQSAHCHPERSEGSGSEPCKEVTDSSLPLRMTAQQIGMTTQQIGSVAGGKEDTMAEKKEATAGGKEDAMAEKDGQDTERRSLTWQRLVLTGAIALFAIALAAGWMEHDHAVPETGQIHLNLLSEWWMNLIFAILCIVMVVIMCFRSDSFIKETLWHHVLQKHLPNIFAWTFGVLLTIGLLSEYIDLNTWVSDNPALMILLAVAIGIIPESGPHLIFVTLYASGLVPLPVLLASSISQDGHSSLPLLAEDKKSFAYAKLLNCIIALIVGFGTLLLF</sequence>
<feature type="transmembrane region" description="Helical" evidence="2">
    <location>
        <begin position="350"/>
        <end position="367"/>
    </location>
</feature>
<feature type="transmembrane region" description="Helical" evidence="2">
    <location>
        <begin position="78"/>
        <end position="99"/>
    </location>
</feature>
<proteinExistence type="predicted"/>
<evidence type="ECO:0000313" key="3">
    <source>
        <dbReference type="EMBL" id="MBO8456343.1"/>
    </source>
</evidence>
<feature type="transmembrane region" description="Helical" evidence="2">
    <location>
        <begin position="49"/>
        <end position="71"/>
    </location>
</feature>
<keyword evidence="2" id="KW-0812">Transmembrane</keyword>
<dbReference type="EMBL" id="JADIMK010000084">
    <property type="protein sequence ID" value="MBO8456343.1"/>
    <property type="molecule type" value="Genomic_DNA"/>
</dbReference>
<organism evidence="3 4">
    <name type="scientific">Candidatus Cryptobacteroides intestinigallinarum</name>
    <dbReference type="NCBI Taxonomy" id="2840767"/>
    <lineage>
        <taxon>Bacteria</taxon>
        <taxon>Pseudomonadati</taxon>
        <taxon>Bacteroidota</taxon>
        <taxon>Bacteroidia</taxon>
        <taxon>Bacteroidales</taxon>
        <taxon>Candidatus Cryptobacteroides</taxon>
    </lineage>
</organism>
<dbReference type="InterPro" id="IPR021552">
    <property type="entry name" value="ArsP_2"/>
</dbReference>
<keyword evidence="2" id="KW-1133">Transmembrane helix</keyword>
<comment type="caution">
    <text evidence="3">The sequence shown here is derived from an EMBL/GenBank/DDBJ whole genome shotgun (WGS) entry which is preliminary data.</text>
</comment>
<dbReference type="Pfam" id="PF11449">
    <property type="entry name" value="ArsP_2"/>
    <property type="match status" value="1"/>
</dbReference>
<evidence type="ECO:0000256" key="1">
    <source>
        <dbReference type="SAM" id="MobiDB-lite"/>
    </source>
</evidence>
<feature type="region of interest" description="Disordered" evidence="1">
    <location>
        <begin position="150"/>
        <end position="184"/>
    </location>
</feature>
<feature type="transmembrane region" description="Helical" evidence="2">
    <location>
        <begin position="285"/>
        <end position="305"/>
    </location>
</feature>
<accession>A0A9D9HM47</accession>
<keyword evidence="2" id="KW-0472">Membrane</keyword>
<name>A0A9D9HM47_9BACT</name>
<evidence type="ECO:0000313" key="4">
    <source>
        <dbReference type="Proteomes" id="UP000823617"/>
    </source>
</evidence>
<feature type="transmembrane region" description="Helical" evidence="2">
    <location>
        <begin position="12"/>
        <end position="29"/>
    </location>
</feature>
<feature type="transmembrane region" description="Helical" evidence="2">
    <location>
        <begin position="105"/>
        <end position="126"/>
    </location>
</feature>
<reference evidence="3" key="1">
    <citation type="submission" date="2020-10" db="EMBL/GenBank/DDBJ databases">
        <authorList>
            <person name="Gilroy R."/>
        </authorList>
    </citation>
    <scope>NUCLEOTIDE SEQUENCE</scope>
    <source>
        <strain evidence="3">B1-3475</strain>
    </source>
</reference>
<dbReference type="Proteomes" id="UP000823617">
    <property type="component" value="Unassembled WGS sequence"/>
</dbReference>
<dbReference type="AlphaFoldDB" id="A0A9D9HM47"/>
<feature type="transmembrane region" description="Helical" evidence="2">
    <location>
        <begin position="326"/>
        <end position="344"/>
    </location>
</feature>
<reference evidence="3" key="2">
    <citation type="journal article" date="2021" name="PeerJ">
        <title>Extensive microbial diversity within the chicken gut microbiome revealed by metagenomics and culture.</title>
        <authorList>
            <person name="Gilroy R."/>
            <person name="Ravi A."/>
            <person name="Getino M."/>
            <person name="Pursley I."/>
            <person name="Horton D.L."/>
            <person name="Alikhan N.F."/>
            <person name="Baker D."/>
            <person name="Gharbi K."/>
            <person name="Hall N."/>
            <person name="Watson M."/>
            <person name="Adriaenssens E.M."/>
            <person name="Foster-Nyarko E."/>
            <person name="Jarju S."/>
            <person name="Secka A."/>
            <person name="Antonio M."/>
            <person name="Oren A."/>
            <person name="Chaudhuri R.R."/>
            <person name="La Ragione R."/>
            <person name="Hildebrand F."/>
            <person name="Pallen M.J."/>
        </authorList>
    </citation>
    <scope>NUCLEOTIDE SEQUENCE</scope>
    <source>
        <strain evidence="3">B1-3475</strain>
    </source>
</reference>
<feature type="compositionally biased region" description="Basic and acidic residues" evidence="1">
    <location>
        <begin position="209"/>
        <end position="236"/>
    </location>
</feature>
<evidence type="ECO:0000256" key="2">
    <source>
        <dbReference type="SAM" id="Phobius"/>
    </source>
</evidence>
<feature type="transmembrane region" description="Helical" evidence="2">
    <location>
        <begin position="374"/>
        <end position="395"/>
    </location>
</feature>
<protein>
    <submittedName>
        <fullName evidence="3">Arsenic efflux protein</fullName>
    </submittedName>
</protein>
<gene>
    <name evidence="3" type="ORF">IAC08_08105</name>
</gene>
<dbReference type="NCBIfam" id="NF037962">
    <property type="entry name" value="arsenic_eff"/>
    <property type="match status" value="1"/>
</dbReference>
<feature type="transmembrane region" description="Helical" evidence="2">
    <location>
        <begin position="247"/>
        <end position="265"/>
    </location>
</feature>
<feature type="compositionally biased region" description="Basic and acidic residues" evidence="1">
    <location>
        <begin position="150"/>
        <end position="183"/>
    </location>
</feature>
<feature type="transmembrane region" description="Helical" evidence="2">
    <location>
        <begin position="415"/>
        <end position="434"/>
    </location>
</feature>